<name>A0AAC9KA88_9PROT</name>
<dbReference type="Proteomes" id="UP000182373">
    <property type="component" value="Chromosome"/>
</dbReference>
<protein>
    <submittedName>
        <fullName evidence="2">Uncharacterized protein</fullName>
    </submittedName>
</protein>
<evidence type="ECO:0000256" key="1">
    <source>
        <dbReference type="SAM" id="MobiDB-lite"/>
    </source>
</evidence>
<reference evidence="3" key="1">
    <citation type="submission" date="2016-11" db="EMBL/GenBank/DDBJ databases">
        <title>Comparative genomic and phenotypic analysis of Granulibacter bethesdensis clinical isolates from patients with chronic granulomatous disease.</title>
        <authorList>
            <person name="Zarember K.A."/>
            <person name="Porcella S.F."/>
            <person name="Chu J."/>
            <person name="Ding L."/>
            <person name="Dahlstrom E."/>
            <person name="Barbian K."/>
            <person name="Martens C."/>
            <person name="Sykora L."/>
            <person name="Kramer S."/>
            <person name="Pettinato A.M."/>
            <person name="Hong H."/>
            <person name="Wald G."/>
            <person name="Berg L.J."/>
            <person name="Rogge L.S."/>
            <person name="Greenberg D.E."/>
            <person name="Falcone E.L."/>
            <person name="Neves J.F."/>
            <person name="Simoes M.J."/>
            <person name="Casal M."/>
            <person name="Rodriguez-Lopez F.C."/>
            <person name="Zelazny A."/>
            <person name="Gallin J.I."/>
            <person name="Holland S.M."/>
        </authorList>
    </citation>
    <scope>NUCLEOTIDE SEQUENCE [LARGE SCALE GENOMIC DNA]</scope>
    <source>
        <strain evidence="3">NIH9.1</strain>
    </source>
</reference>
<dbReference type="EMBL" id="CP018191">
    <property type="protein sequence ID" value="APH54926.1"/>
    <property type="molecule type" value="Genomic_DNA"/>
</dbReference>
<gene>
    <name evidence="2" type="ORF">GbCGDNIH9_8027</name>
</gene>
<proteinExistence type="predicted"/>
<sequence length="131" mass="14332">MHSPGGRVGLLYNVSDYLRARGGTSRLAPADTYVSGLSPRTRRNPVYRISPILGGGSISAHAEEPEQLLASYPRLPVYLRARGGTSLEEANEAFLQGLSPRTRRNRSAGPAHHRHSRSISAHAEEPRVRLL</sequence>
<accession>A0AAC9KA88</accession>
<feature type="compositionally biased region" description="Basic residues" evidence="1">
    <location>
        <begin position="101"/>
        <end position="117"/>
    </location>
</feature>
<evidence type="ECO:0000313" key="2">
    <source>
        <dbReference type="EMBL" id="APH54926.1"/>
    </source>
</evidence>
<dbReference type="AlphaFoldDB" id="A0AAC9KA88"/>
<feature type="region of interest" description="Disordered" evidence="1">
    <location>
        <begin position="91"/>
        <end position="131"/>
    </location>
</feature>
<evidence type="ECO:0000313" key="3">
    <source>
        <dbReference type="Proteomes" id="UP000182373"/>
    </source>
</evidence>
<dbReference type="AntiFam" id="ANF00057">
    <property type="entry name" value="Translation of E. coli type CRISPR repeat"/>
</dbReference>
<feature type="compositionally biased region" description="Basic and acidic residues" evidence="1">
    <location>
        <begin position="122"/>
        <end position="131"/>
    </location>
</feature>
<organism evidence="2 3">
    <name type="scientific">Granulibacter bethesdensis</name>
    <dbReference type="NCBI Taxonomy" id="364410"/>
    <lineage>
        <taxon>Bacteria</taxon>
        <taxon>Pseudomonadati</taxon>
        <taxon>Pseudomonadota</taxon>
        <taxon>Alphaproteobacteria</taxon>
        <taxon>Acetobacterales</taxon>
        <taxon>Acetobacteraceae</taxon>
        <taxon>Granulibacter</taxon>
    </lineage>
</organism>